<sequence length="54" mass="5993">MNKQYEKPKVTLEHLVMESCIAAASAIVDDDTYNPVVEDFIEDSNSNIDGFGDL</sequence>
<accession>A0ABP8R3J5</accession>
<gene>
    <name evidence="1" type="ORF">GCM10023173_17050</name>
</gene>
<organism evidence="1 2">
    <name type="scientific">Sphingobacterium thermophilum</name>
    <dbReference type="NCBI Taxonomy" id="768534"/>
    <lineage>
        <taxon>Bacteria</taxon>
        <taxon>Pseudomonadati</taxon>
        <taxon>Bacteroidota</taxon>
        <taxon>Sphingobacteriia</taxon>
        <taxon>Sphingobacteriales</taxon>
        <taxon>Sphingobacteriaceae</taxon>
        <taxon>Sphingobacterium</taxon>
    </lineage>
</organism>
<evidence type="ECO:0000313" key="2">
    <source>
        <dbReference type="Proteomes" id="UP001500394"/>
    </source>
</evidence>
<name>A0ABP8R3J5_9SPHI</name>
<protein>
    <submittedName>
        <fullName evidence="1">Uncharacterized protein</fullName>
    </submittedName>
</protein>
<dbReference type="EMBL" id="BAABGR010000019">
    <property type="protein sequence ID" value="GAA4517017.1"/>
    <property type="molecule type" value="Genomic_DNA"/>
</dbReference>
<evidence type="ECO:0000313" key="1">
    <source>
        <dbReference type="EMBL" id="GAA4517017.1"/>
    </source>
</evidence>
<dbReference type="Proteomes" id="UP001500394">
    <property type="component" value="Unassembled WGS sequence"/>
</dbReference>
<reference evidence="2" key="1">
    <citation type="journal article" date="2019" name="Int. J. Syst. Evol. Microbiol.">
        <title>The Global Catalogue of Microorganisms (GCM) 10K type strain sequencing project: providing services to taxonomists for standard genome sequencing and annotation.</title>
        <authorList>
            <consortium name="The Broad Institute Genomics Platform"/>
            <consortium name="The Broad Institute Genome Sequencing Center for Infectious Disease"/>
            <person name="Wu L."/>
            <person name="Ma J."/>
        </authorList>
    </citation>
    <scope>NUCLEOTIDE SEQUENCE [LARGE SCALE GENOMIC DNA]</scope>
    <source>
        <strain evidence="2">JCM 17858</strain>
    </source>
</reference>
<keyword evidence="2" id="KW-1185">Reference proteome</keyword>
<comment type="caution">
    <text evidence="1">The sequence shown here is derived from an EMBL/GenBank/DDBJ whole genome shotgun (WGS) entry which is preliminary data.</text>
</comment>
<proteinExistence type="predicted"/>